<protein>
    <recommendedName>
        <fullName evidence="6">Sulfatase N-terminal domain-containing protein</fullName>
    </recommendedName>
</protein>
<dbReference type="SUPFAM" id="SSF53649">
    <property type="entry name" value="Alkaline phosphatase-like"/>
    <property type="match status" value="1"/>
</dbReference>
<keyword evidence="4" id="KW-0378">Hydrolase</keyword>
<dbReference type="SUPFAM" id="SSF53098">
    <property type="entry name" value="Ribonuclease H-like"/>
    <property type="match status" value="1"/>
</dbReference>
<evidence type="ECO:0000313" key="7">
    <source>
        <dbReference type="EMBL" id="CAF1286778.1"/>
    </source>
</evidence>
<dbReference type="InterPro" id="IPR000917">
    <property type="entry name" value="Sulfatase_N"/>
</dbReference>
<dbReference type="AlphaFoldDB" id="A0A815CNN4"/>
<dbReference type="InterPro" id="IPR017850">
    <property type="entry name" value="Alkaline_phosphatase_core_sf"/>
</dbReference>
<dbReference type="InterPro" id="IPR024607">
    <property type="entry name" value="Sulfatase_CS"/>
</dbReference>
<dbReference type="Proteomes" id="UP000663829">
    <property type="component" value="Unassembled WGS sequence"/>
</dbReference>
<dbReference type="EMBL" id="CAJOBC010030592">
    <property type="protein sequence ID" value="CAF4088282.1"/>
    <property type="molecule type" value="Genomic_DNA"/>
</dbReference>
<evidence type="ECO:0000256" key="2">
    <source>
        <dbReference type="ARBA" id="ARBA00008779"/>
    </source>
</evidence>
<evidence type="ECO:0000313" key="8">
    <source>
        <dbReference type="EMBL" id="CAF4088282.1"/>
    </source>
</evidence>
<gene>
    <name evidence="7" type="ORF">GPM918_LOCUS27827</name>
    <name evidence="8" type="ORF">SRO942_LOCUS28228</name>
</gene>
<dbReference type="OrthoDB" id="103349at2759"/>
<dbReference type="EMBL" id="CAJNOQ010011863">
    <property type="protein sequence ID" value="CAF1286778.1"/>
    <property type="molecule type" value="Genomic_DNA"/>
</dbReference>
<dbReference type="PROSITE" id="PS00523">
    <property type="entry name" value="SULFATASE_1"/>
    <property type="match status" value="1"/>
</dbReference>
<sequence>MFYECSVSLHVFEGVCDCDAEFYWNDDRCSLQRIVDQPCVTSVMCASNMTCLNHRCYCNLSTSYINPTTNACLFRKGFRQLCKAHNECVTTLSCVRLNDKDPGSAYFTDGMPVHLNFPGLSYSYCLAVRLYPLSPDVTAKIIAPLSCDSTSTYIDQKGYGNFHKHLTRRGAKEYEQNLKSTANSQSELESDTDSQYMKYKQEEINEAITTNLIIKCNLPAAIVEHQGFRNFMSLLAPKWKPTSARNIKQKMIPALLLTVQKCISEMLKEVKYFTVDVWIDVDNQRGRAFMGITGHYIDSVYKPQALLLDIVRLQGSHSAEHIRNTTKQILDRLSINHKVYKIITDNGSSMIKAYKFGLSVNDQDFEDEEANDEGSMDVDEQKSIISWKLIDWHDREEDGVDYEKGKRLSCSAHILQLTIRDGLRNVPHISKTLAKCKVLTRKSHKSRKLKEMLEEENNMHQVTLYVIFIIMTHVACKINIQQRPNIIMVLADDLGYCEVEPYPCLVPEGHNQPPISTPNLVRFAEEGLKFTNSYAGAPVCAPSRCTLMTGKHSGHATVRGNKGFDGGDWPLKPSDITPADVLKSVGYYTAIIGKWGLGNLGTTGWVRKHGFDYFYGISDQAQAHDYYPNYVMENENQIPLPLNQDASRIKCMSQPSTCNYSHDLFTNKAFELIESRAKNHPEQPFFLYLAWTLPHAGGWRGVVEDGEPVPSDGQFSDTIWPDVEQDHAAMISSYLDRDFGRLMALLLELEIDHNTLVWFASDNGAHNEGGHSYTFFNSSGPLRGYKRSLYEGGIRTPQIIRWPNMISPNTQTNFTTTFADFLLTVAELGGVQFLPSDIDGISIVPTLLNNSFAQHEHNYIYFEFCNNSEWGNAVRYKQWKIVRFDVDDPYQLFDLDNDIGEKYDLSLQYPQLVNELVIFAAEAHTNSIPFPIQNCADSSLH</sequence>
<keyword evidence="5" id="KW-0106">Calcium</keyword>
<organism evidence="7 9">
    <name type="scientific">Didymodactylos carnosus</name>
    <dbReference type="NCBI Taxonomy" id="1234261"/>
    <lineage>
        <taxon>Eukaryota</taxon>
        <taxon>Metazoa</taxon>
        <taxon>Spiralia</taxon>
        <taxon>Gnathifera</taxon>
        <taxon>Rotifera</taxon>
        <taxon>Eurotatoria</taxon>
        <taxon>Bdelloidea</taxon>
        <taxon>Philodinida</taxon>
        <taxon>Philodinidae</taxon>
        <taxon>Didymodactylos</taxon>
    </lineage>
</organism>
<evidence type="ECO:0000256" key="1">
    <source>
        <dbReference type="ARBA" id="ARBA00001913"/>
    </source>
</evidence>
<evidence type="ECO:0000259" key="6">
    <source>
        <dbReference type="Pfam" id="PF00884"/>
    </source>
</evidence>
<dbReference type="Pfam" id="PF00884">
    <property type="entry name" value="Sulfatase"/>
    <property type="match status" value="1"/>
</dbReference>
<reference evidence="7" key="1">
    <citation type="submission" date="2021-02" db="EMBL/GenBank/DDBJ databases">
        <authorList>
            <person name="Nowell W R."/>
        </authorList>
    </citation>
    <scope>NUCLEOTIDE SEQUENCE</scope>
</reference>
<comment type="caution">
    <text evidence="7">The sequence shown here is derived from an EMBL/GenBank/DDBJ whole genome shotgun (WGS) entry which is preliminary data.</text>
</comment>
<dbReference type="GO" id="GO:0004065">
    <property type="term" value="F:arylsulfatase activity"/>
    <property type="evidence" value="ECO:0007669"/>
    <property type="project" value="TreeGrafter"/>
</dbReference>
<feature type="domain" description="Sulfatase N-terminal" evidence="6">
    <location>
        <begin position="484"/>
        <end position="831"/>
    </location>
</feature>
<dbReference type="PANTHER" id="PTHR42693:SF53">
    <property type="entry name" value="ENDO-4-O-SULFATASE"/>
    <property type="match status" value="1"/>
</dbReference>
<accession>A0A815CNN4</accession>
<dbReference type="InterPro" id="IPR050738">
    <property type="entry name" value="Sulfatase"/>
</dbReference>
<dbReference type="GO" id="GO:0046872">
    <property type="term" value="F:metal ion binding"/>
    <property type="evidence" value="ECO:0007669"/>
    <property type="project" value="UniProtKB-KW"/>
</dbReference>
<evidence type="ECO:0000313" key="9">
    <source>
        <dbReference type="Proteomes" id="UP000663829"/>
    </source>
</evidence>
<keyword evidence="3" id="KW-0479">Metal-binding</keyword>
<name>A0A815CNN4_9BILA</name>
<evidence type="ECO:0000256" key="3">
    <source>
        <dbReference type="ARBA" id="ARBA00022723"/>
    </source>
</evidence>
<dbReference type="InterPro" id="IPR012337">
    <property type="entry name" value="RNaseH-like_sf"/>
</dbReference>
<evidence type="ECO:0000256" key="5">
    <source>
        <dbReference type="ARBA" id="ARBA00022837"/>
    </source>
</evidence>
<dbReference type="CDD" id="cd16145">
    <property type="entry name" value="ARS_like"/>
    <property type="match status" value="1"/>
</dbReference>
<dbReference type="Gene3D" id="3.40.720.10">
    <property type="entry name" value="Alkaline Phosphatase, subunit A"/>
    <property type="match status" value="1"/>
</dbReference>
<dbReference type="PANTHER" id="PTHR42693">
    <property type="entry name" value="ARYLSULFATASE FAMILY MEMBER"/>
    <property type="match status" value="1"/>
</dbReference>
<dbReference type="Gene3D" id="3.30.1120.10">
    <property type="match status" value="1"/>
</dbReference>
<comment type="cofactor">
    <cofactor evidence="1">
        <name>Ca(2+)</name>
        <dbReference type="ChEBI" id="CHEBI:29108"/>
    </cofactor>
</comment>
<comment type="similarity">
    <text evidence="2">Belongs to the sulfatase family.</text>
</comment>
<evidence type="ECO:0000256" key="4">
    <source>
        <dbReference type="ARBA" id="ARBA00022801"/>
    </source>
</evidence>
<dbReference type="Proteomes" id="UP000681722">
    <property type="component" value="Unassembled WGS sequence"/>
</dbReference>
<keyword evidence="9" id="KW-1185">Reference proteome</keyword>
<proteinExistence type="inferred from homology"/>